<protein>
    <recommendedName>
        <fullName evidence="1">Reverse transcriptase domain-containing protein</fullName>
    </recommendedName>
</protein>
<sequence>TLLVLLDLSSAFDFINHLLLLERLDLTIRLRGTVLKWIRSYLYGRYQRCTIRSTASKPLLLTTGVPK</sequence>
<name>R7UER4_CAPTE</name>
<dbReference type="OrthoDB" id="6153278at2759"/>
<feature type="non-terminal residue" evidence="2">
    <location>
        <position position="1"/>
    </location>
</feature>
<evidence type="ECO:0000313" key="2">
    <source>
        <dbReference type="EMBL" id="ELU01772.1"/>
    </source>
</evidence>
<dbReference type="STRING" id="283909.R7UER4"/>
<evidence type="ECO:0000313" key="3">
    <source>
        <dbReference type="EnsemblMetazoa" id="CapteP67209"/>
    </source>
</evidence>
<feature type="non-terminal residue" evidence="2">
    <location>
        <position position="67"/>
    </location>
</feature>
<dbReference type="EMBL" id="KB304688">
    <property type="protein sequence ID" value="ELU01772.1"/>
    <property type="molecule type" value="Genomic_DNA"/>
</dbReference>
<gene>
    <name evidence="2" type="ORF">CAPTEDRAFT_67209</name>
</gene>
<reference evidence="2 4" key="2">
    <citation type="journal article" date="2013" name="Nature">
        <title>Insights into bilaterian evolution from three spiralian genomes.</title>
        <authorList>
            <person name="Simakov O."/>
            <person name="Marletaz F."/>
            <person name="Cho S.J."/>
            <person name="Edsinger-Gonzales E."/>
            <person name="Havlak P."/>
            <person name="Hellsten U."/>
            <person name="Kuo D.H."/>
            <person name="Larsson T."/>
            <person name="Lv J."/>
            <person name="Arendt D."/>
            <person name="Savage R."/>
            <person name="Osoegawa K."/>
            <person name="de Jong P."/>
            <person name="Grimwood J."/>
            <person name="Chapman J.A."/>
            <person name="Shapiro H."/>
            <person name="Aerts A."/>
            <person name="Otillar R.P."/>
            <person name="Terry A.Y."/>
            <person name="Boore J.L."/>
            <person name="Grigoriev I.V."/>
            <person name="Lindberg D.R."/>
            <person name="Seaver E.C."/>
            <person name="Weisblat D.A."/>
            <person name="Putnam N.H."/>
            <person name="Rokhsar D.S."/>
        </authorList>
    </citation>
    <scope>NUCLEOTIDE SEQUENCE</scope>
    <source>
        <strain evidence="2 4">I ESC-2004</strain>
    </source>
</reference>
<evidence type="ECO:0000259" key="1">
    <source>
        <dbReference type="PROSITE" id="PS50878"/>
    </source>
</evidence>
<reference evidence="3" key="3">
    <citation type="submission" date="2015-06" db="UniProtKB">
        <authorList>
            <consortium name="EnsemblMetazoa"/>
        </authorList>
    </citation>
    <scope>IDENTIFICATION</scope>
</reference>
<dbReference type="PANTHER" id="PTHR33332">
    <property type="entry name" value="REVERSE TRANSCRIPTASE DOMAIN-CONTAINING PROTEIN"/>
    <property type="match status" value="1"/>
</dbReference>
<evidence type="ECO:0000313" key="4">
    <source>
        <dbReference type="Proteomes" id="UP000014760"/>
    </source>
</evidence>
<dbReference type="InterPro" id="IPR000477">
    <property type="entry name" value="RT_dom"/>
</dbReference>
<organism evidence="2">
    <name type="scientific">Capitella teleta</name>
    <name type="common">Polychaete worm</name>
    <dbReference type="NCBI Taxonomy" id="283909"/>
    <lineage>
        <taxon>Eukaryota</taxon>
        <taxon>Metazoa</taxon>
        <taxon>Spiralia</taxon>
        <taxon>Lophotrochozoa</taxon>
        <taxon>Annelida</taxon>
        <taxon>Polychaeta</taxon>
        <taxon>Sedentaria</taxon>
        <taxon>Scolecida</taxon>
        <taxon>Capitellidae</taxon>
        <taxon>Capitella</taxon>
    </lineage>
</organism>
<proteinExistence type="predicted"/>
<accession>R7UER4</accession>
<reference evidence="4" key="1">
    <citation type="submission" date="2012-12" db="EMBL/GenBank/DDBJ databases">
        <authorList>
            <person name="Hellsten U."/>
            <person name="Grimwood J."/>
            <person name="Chapman J.A."/>
            <person name="Shapiro H."/>
            <person name="Aerts A."/>
            <person name="Otillar R.P."/>
            <person name="Terry A.Y."/>
            <person name="Boore J.L."/>
            <person name="Simakov O."/>
            <person name="Marletaz F."/>
            <person name="Cho S.-J."/>
            <person name="Edsinger-Gonzales E."/>
            <person name="Havlak P."/>
            <person name="Kuo D.-H."/>
            <person name="Larsson T."/>
            <person name="Lv J."/>
            <person name="Arendt D."/>
            <person name="Savage R."/>
            <person name="Osoegawa K."/>
            <person name="de Jong P."/>
            <person name="Lindberg D.R."/>
            <person name="Seaver E.C."/>
            <person name="Weisblat D.A."/>
            <person name="Putnam N.H."/>
            <person name="Grigoriev I.V."/>
            <person name="Rokhsar D.S."/>
        </authorList>
    </citation>
    <scope>NUCLEOTIDE SEQUENCE</scope>
    <source>
        <strain evidence="4">I ESC-2004</strain>
    </source>
</reference>
<dbReference type="AlphaFoldDB" id="R7UER4"/>
<dbReference type="HOGENOM" id="CLU_2819851_0_0_1"/>
<feature type="domain" description="Reverse transcriptase" evidence="1">
    <location>
        <begin position="1"/>
        <end position="67"/>
    </location>
</feature>
<keyword evidence="4" id="KW-1185">Reference proteome</keyword>
<dbReference type="EMBL" id="AMQN01009132">
    <property type="status" value="NOT_ANNOTATED_CDS"/>
    <property type="molecule type" value="Genomic_DNA"/>
</dbReference>
<dbReference type="Proteomes" id="UP000014760">
    <property type="component" value="Unassembled WGS sequence"/>
</dbReference>
<dbReference type="PROSITE" id="PS50878">
    <property type="entry name" value="RT_POL"/>
    <property type="match status" value="1"/>
</dbReference>
<dbReference type="EnsemblMetazoa" id="CapteT67209">
    <property type="protein sequence ID" value="CapteP67209"/>
    <property type="gene ID" value="CapteG67209"/>
</dbReference>